<dbReference type="PANTHER" id="PTHR24015">
    <property type="entry name" value="OS07G0578800 PROTEIN-RELATED"/>
    <property type="match status" value="1"/>
</dbReference>
<dbReference type="AlphaFoldDB" id="A0A371GCI7"/>
<dbReference type="NCBIfam" id="TIGR00756">
    <property type="entry name" value="PPR"/>
    <property type="match status" value="2"/>
</dbReference>
<dbReference type="InterPro" id="IPR002885">
    <property type="entry name" value="PPR_rpt"/>
</dbReference>
<sequence length="414" mass="46449">MPHRDTSVLERHHFRLCKFRSPGCHVAVPQCHEKCGRVDDAYVVFWSMPERNYVSWNTLVAGYSRVGDCDKAFWVLSCMELEGVEIDDGTVSPLLTLLDGVEFYGLARQLHGKIVKHGLELFNTVCNATITAYSECFSLQDAERVFDGAVVCRDLVTWNSMLGAYLMHEKDDLAFKVFTDMQNFGFDAYTYTGIVSACSVQEHKSQGKCLHGLVIKSGLEDSVPVSNALIAMYLRFNDRCMEDALRIFFSMDLKDCSTWNSILAGYVQFGLSEDALKLILQMRAPVIEINHYTLSAAIRSCSDVATLQLGQQVHTLALKVGFYTNNYVGSSLIFMYSKCGIIEDARKSFEATSKDNAIVWNSIIFGYVQHGQGNIALDLFYLMRERKVKPDHITFVAVLIACSRNGLVEEAATL</sequence>
<dbReference type="InterPro" id="IPR011990">
    <property type="entry name" value="TPR-like_helical_dom_sf"/>
</dbReference>
<evidence type="ECO:0000313" key="4">
    <source>
        <dbReference type="Proteomes" id="UP000257109"/>
    </source>
</evidence>
<name>A0A371GCI7_MUCPR</name>
<dbReference type="OrthoDB" id="1929236at2759"/>
<comment type="caution">
    <text evidence="3">The sequence shown here is derived from an EMBL/GenBank/DDBJ whole genome shotgun (WGS) entry which is preliminary data.</text>
</comment>
<dbReference type="PANTHER" id="PTHR24015:SF1752">
    <property type="entry name" value="OS08G0375800 PROTEIN"/>
    <property type="match status" value="1"/>
</dbReference>
<evidence type="ECO:0000256" key="1">
    <source>
        <dbReference type="ARBA" id="ARBA00022737"/>
    </source>
</evidence>
<gene>
    <name evidence="3" type="primary">PCMP-E46</name>
    <name evidence="3" type="ORF">CR513_30204</name>
</gene>
<dbReference type="Pfam" id="PF01535">
    <property type="entry name" value="PPR"/>
    <property type="match status" value="2"/>
</dbReference>
<feature type="repeat" description="PPR" evidence="2">
    <location>
        <begin position="52"/>
        <end position="86"/>
    </location>
</feature>
<organism evidence="3 4">
    <name type="scientific">Mucuna pruriens</name>
    <name type="common">Velvet bean</name>
    <name type="synonym">Dolichos pruriens</name>
    <dbReference type="NCBI Taxonomy" id="157652"/>
    <lineage>
        <taxon>Eukaryota</taxon>
        <taxon>Viridiplantae</taxon>
        <taxon>Streptophyta</taxon>
        <taxon>Embryophyta</taxon>
        <taxon>Tracheophyta</taxon>
        <taxon>Spermatophyta</taxon>
        <taxon>Magnoliopsida</taxon>
        <taxon>eudicotyledons</taxon>
        <taxon>Gunneridae</taxon>
        <taxon>Pentapetalae</taxon>
        <taxon>rosids</taxon>
        <taxon>fabids</taxon>
        <taxon>Fabales</taxon>
        <taxon>Fabaceae</taxon>
        <taxon>Papilionoideae</taxon>
        <taxon>50 kb inversion clade</taxon>
        <taxon>NPAAA clade</taxon>
        <taxon>indigoferoid/millettioid clade</taxon>
        <taxon>Phaseoleae</taxon>
        <taxon>Mucuna</taxon>
    </lineage>
</organism>
<proteinExistence type="predicted"/>
<dbReference type="Pfam" id="PF13041">
    <property type="entry name" value="PPR_2"/>
    <property type="match status" value="2"/>
</dbReference>
<evidence type="ECO:0000256" key="2">
    <source>
        <dbReference type="PROSITE-ProRule" id="PRU00708"/>
    </source>
</evidence>
<feature type="non-terminal residue" evidence="3">
    <location>
        <position position="1"/>
    </location>
</feature>
<dbReference type="EMBL" id="QJKJ01006009">
    <property type="protein sequence ID" value="RDX88226.1"/>
    <property type="molecule type" value="Genomic_DNA"/>
</dbReference>
<keyword evidence="4" id="KW-1185">Reference proteome</keyword>
<dbReference type="Gene3D" id="1.25.40.10">
    <property type="entry name" value="Tetratricopeptide repeat domain"/>
    <property type="match status" value="4"/>
</dbReference>
<dbReference type="FunFam" id="1.25.40.10:FF:001386">
    <property type="entry name" value="Pentatricopeptide repeat-containing protein At3g26782, mitochondrial"/>
    <property type="match status" value="1"/>
</dbReference>
<feature type="repeat" description="PPR" evidence="2">
    <location>
        <begin position="255"/>
        <end position="289"/>
    </location>
</feature>
<evidence type="ECO:0000313" key="3">
    <source>
        <dbReference type="EMBL" id="RDX88226.1"/>
    </source>
</evidence>
<reference evidence="3" key="1">
    <citation type="submission" date="2018-05" db="EMBL/GenBank/DDBJ databases">
        <title>Draft genome of Mucuna pruriens seed.</title>
        <authorList>
            <person name="Nnadi N.E."/>
            <person name="Vos R."/>
            <person name="Hasami M.H."/>
            <person name="Devisetty U.K."/>
            <person name="Aguiy J.C."/>
        </authorList>
    </citation>
    <scope>NUCLEOTIDE SEQUENCE [LARGE SCALE GENOMIC DNA]</scope>
    <source>
        <strain evidence="3">JCA_2017</strain>
    </source>
</reference>
<dbReference type="GO" id="GO:0003723">
    <property type="term" value="F:RNA binding"/>
    <property type="evidence" value="ECO:0007669"/>
    <property type="project" value="InterPro"/>
</dbReference>
<dbReference type="GO" id="GO:0009451">
    <property type="term" value="P:RNA modification"/>
    <property type="evidence" value="ECO:0007669"/>
    <property type="project" value="InterPro"/>
</dbReference>
<protein>
    <submittedName>
        <fullName evidence="3">Pentatricopeptide repeat-containing protein</fullName>
    </submittedName>
</protein>
<dbReference type="Proteomes" id="UP000257109">
    <property type="component" value="Unassembled WGS sequence"/>
</dbReference>
<dbReference type="InterPro" id="IPR046960">
    <property type="entry name" value="PPR_At4g14850-like_plant"/>
</dbReference>
<dbReference type="PROSITE" id="PS51375">
    <property type="entry name" value="PPR"/>
    <property type="match status" value="4"/>
</dbReference>
<feature type="repeat" description="PPR" evidence="2">
    <location>
        <begin position="154"/>
        <end position="188"/>
    </location>
</feature>
<feature type="repeat" description="PPR" evidence="2">
    <location>
        <begin position="356"/>
        <end position="390"/>
    </location>
</feature>
<accession>A0A371GCI7</accession>
<keyword evidence="1" id="KW-0677">Repeat</keyword>
<dbReference type="FunFam" id="1.25.40.10:FF:000031">
    <property type="entry name" value="Pentatricopeptide repeat-containing protein mitochondrial"/>
    <property type="match status" value="1"/>
</dbReference>